<sequence length="273" mass="31054">MNQTISRLSVRSYSLKTRMHDHHYCQVVMPLHGVIEIGLSPPKIPLHKSASAARKSTDKETEAQIQTRKENQAYSHEIKARIGPGQGVLIRSYQPHRFCADEKARFLVADLPELPSSLLQLSEPFISVSDSLLSFCQFAEIQLNTEHAPDLESEMFTLFMQLLEKQQSINLYDARIQKVTEFLARDLSLTPPLSELAAIACLSLSQYKHLFRQVTGLSTGQYLTKLRMEKARALLVHSDYPVSLIAHQTGYQDASAFSRRFREYFGEAPRAFR</sequence>
<dbReference type="Pfam" id="PF12833">
    <property type="entry name" value="HTH_18"/>
    <property type="match status" value="1"/>
</dbReference>
<evidence type="ECO:0000256" key="3">
    <source>
        <dbReference type="ARBA" id="ARBA00023163"/>
    </source>
</evidence>
<proteinExistence type="predicted"/>
<dbReference type="SMART" id="SM00342">
    <property type="entry name" value="HTH_ARAC"/>
    <property type="match status" value="1"/>
</dbReference>
<dbReference type="SUPFAM" id="SSF46689">
    <property type="entry name" value="Homeodomain-like"/>
    <property type="match status" value="2"/>
</dbReference>
<keyword evidence="3" id="KW-0804">Transcription</keyword>
<organism evidence="5 6">
    <name type="scientific">Oceanospirillum sediminis</name>
    <dbReference type="NCBI Taxonomy" id="2760088"/>
    <lineage>
        <taxon>Bacteria</taxon>
        <taxon>Pseudomonadati</taxon>
        <taxon>Pseudomonadota</taxon>
        <taxon>Gammaproteobacteria</taxon>
        <taxon>Oceanospirillales</taxon>
        <taxon>Oceanospirillaceae</taxon>
        <taxon>Oceanospirillum</taxon>
    </lineage>
</organism>
<dbReference type="InterPro" id="IPR050204">
    <property type="entry name" value="AraC_XylS_family_regulators"/>
</dbReference>
<dbReference type="InterPro" id="IPR018060">
    <property type="entry name" value="HTH_AraC"/>
</dbReference>
<keyword evidence="6" id="KW-1185">Reference proteome</keyword>
<gene>
    <name evidence="5" type="ORF">H4O21_18430</name>
</gene>
<dbReference type="InterPro" id="IPR011051">
    <property type="entry name" value="RmlC_Cupin_sf"/>
</dbReference>
<dbReference type="PRINTS" id="PR00032">
    <property type="entry name" value="HTHARAC"/>
</dbReference>
<evidence type="ECO:0000313" key="6">
    <source>
        <dbReference type="Proteomes" id="UP000565262"/>
    </source>
</evidence>
<feature type="domain" description="HTH araC/xylS-type" evidence="4">
    <location>
        <begin position="177"/>
        <end position="273"/>
    </location>
</feature>
<dbReference type="InterPro" id="IPR020449">
    <property type="entry name" value="Tscrpt_reg_AraC-type_HTH"/>
</dbReference>
<reference evidence="5 6" key="1">
    <citation type="submission" date="2020-08" db="EMBL/GenBank/DDBJ databases">
        <title>Oceanospirillum sp. nov. isolated from marine sediment.</title>
        <authorList>
            <person name="Ji X."/>
        </authorList>
    </citation>
    <scope>NUCLEOTIDE SEQUENCE [LARGE SCALE GENOMIC DNA]</scope>
    <source>
        <strain evidence="5 6">D5</strain>
    </source>
</reference>
<dbReference type="AlphaFoldDB" id="A0A839IWX2"/>
<evidence type="ECO:0000259" key="4">
    <source>
        <dbReference type="PROSITE" id="PS01124"/>
    </source>
</evidence>
<dbReference type="RefSeq" id="WP_182810356.1">
    <property type="nucleotide sequence ID" value="NZ_JACJFM010000031.1"/>
</dbReference>
<dbReference type="SUPFAM" id="SSF51182">
    <property type="entry name" value="RmlC-like cupins"/>
    <property type="match status" value="1"/>
</dbReference>
<comment type="caution">
    <text evidence="5">The sequence shown here is derived from an EMBL/GenBank/DDBJ whole genome shotgun (WGS) entry which is preliminary data.</text>
</comment>
<dbReference type="Proteomes" id="UP000565262">
    <property type="component" value="Unassembled WGS sequence"/>
</dbReference>
<dbReference type="GO" id="GO:0003700">
    <property type="term" value="F:DNA-binding transcription factor activity"/>
    <property type="evidence" value="ECO:0007669"/>
    <property type="project" value="InterPro"/>
</dbReference>
<evidence type="ECO:0000313" key="5">
    <source>
        <dbReference type="EMBL" id="MBB1488586.1"/>
    </source>
</evidence>
<evidence type="ECO:0000256" key="2">
    <source>
        <dbReference type="ARBA" id="ARBA00023125"/>
    </source>
</evidence>
<evidence type="ECO:0000256" key="1">
    <source>
        <dbReference type="ARBA" id="ARBA00023015"/>
    </source>
</evidence>
<keyword evidence="2" id="KW-0238">DNA-binding</keyword>
<dbReference type="GO" id="GO:0043565">
    <property type="term" value="F:sequence-specific DNA binding"/>
    <property type="evidence" value="ECO:0007669"/>
    <property type="project" value="InterPro"/>
</dbReference>
<dbReference type="PANTHER" id="PTHR46796">
    <property type="entry name" value="HTH-TYPE TRANSCRIPTIONAL ACTIVATOR RHAS-RELATED"/>
    <property type="match status" value="1"/>
</dbReference>
<dbReference type="PROSITE" id="PS01124">
    <property type="entry name" value="HTH_ARAC_FAMILY_2"/>
    <property type="match status" value="1"/>
</dbReference>
<dbReference type="PANTHER" id="PTHR46796:SF6">
    <property type="entry name" value="ARAC SUBFAMILY"/>
    <property type="match status" value="1"/>
</dbReference>
<keyword evidence="1" id="KW-0805">Transcription regulation</keyword>
<protein>
    <submittedName>
        <fullName evidence="5">Helix-turn-helix transcriptional regulator</fullName>
    </submittedName>
</protein>
<dbReference type="EMBL" id="JACJFM010000031">
    <property type="protein sequence ID" value="MBB1488586.1"/>
    <property type="molecule type" value="Genomic_DNA"/>
</dbReference>
<name>A0A839IWX2_9GAMM</name>
<dbReference type="InterPro" id="IPR009057">
    <property type="entry name" value="Homeodomain-like_sf"/>
</dbReference>
<accession>A0A839IWX2</accession>
<dbReference type="Gene3D" id="1.10.10.60">
    <property type="entry name" value="Homeodomain-like"/>
    <property type="match status" value="2"/>
</dbReference>